<feature type="compositionally biased region" description="Polar residues" evidence="1">
    <location>
        <begin position="72"/>
        <end position="97"/>
    </location>
</feature>
<feature type="region of interest" description="Disordered" evidence="1">
    <location>
        <begin position="288"/>
        <end position="341"/>
    </location>
</feature>
<feature type="compositionally biased region" description="Low complexity" evidence="1">
    <location>
        <begin position="1"/>
        <end position="12"/>
    </location>
</feature>
<sequence length="974" mass="106481">MTASSSASATSANDNAKSRLPAATGGSGSGSSSTSAAASTLQASGLSINSSAAFQQVKQTQASLARLYRVHGSQQQTSGSGPTNNNQSSPHTQQAKTTLDVGQPQQKATTFVDCLIRRFKNCFSEDFCTVPMFVVGNLSPGSDGTHLILPPCVSLGRQNINRFSSPKNLRLMNSIRESCRSVEELDLGDNKLTDLIEIYKILQYTPNLRFLNLSENDLSRAAPVAMASSTTTSSSSSTLASSSFISGGSFGNNISPLANNSANSQQLYSTSSGQRTCLAPINQNQLPHCHQSTMGTRRHSTLGQSSVNTSTAATTRSPPTSSHQQHNNSTTTTTTPNRNRQTISRVAEARRLAAANALAQSKKTSSRVASKLAESGGSLTRQATGSLRTMSLRDGIETSIMSKQTRTSPIQRHQANSTSTMHLARSLSSLSAKDIRTSSSATRLAAHRSSIRTKETNLRGIASTVENRRSSIESMRPTSPASSGESRLGKQSELTSASQNEGVNNRITTSTSHQKLFVEPIVETEDVDMSSEQQKSPNSGASQGPATATTGLANNLQQQTKTNPPSTMSSNTGTVAATTLRSMCNTSGGQATNFKRTFESIKALALNNTGCQWKVVCSILSRMPNLEELHLSLNNYERIDLEPSDFKHHSLRRLYLCNNPKLTNWEELDKLLIAFPSLEALSIANCSISQIPDNLDRAHEWRKLCGLNINGWPIKEWPVVERLNQLPSLVDLKCRNLDVLNSIDEPRHHLIARLPKLQRLNGSEIEEREHAEKAFLRFFMVNSHLERPPRFHELMQIYGEISHVDVDVDLSPPSQARVRVIYLNRNHYCKEDEDDVLMSEDFLLKLMDNVVANDVVVHNSSDGVNGEASNMNSQENMEVGDGSCASNVPENGPVRLFKDAGQEVVALDVDLRQSVRKFKSSIASLFGLNSQNLILYYIDHEMVGLMGPELIKHNQKKLWNYNVQDGDQFIVEDR</sequence>
<name>A0A6G1SLA5_9ACAR</name>
<feature type="compositionally biased region" description="Low complexity" evidence="1">
    <location>
        <begin position="30"/>
        <end position="40"/>
    </location>
</feature>
<protein>
    <submittedName>
        <fullName evidence="3">Tubulin-specific chaperone cofactor E-like protein</fullName>
    </submittedName>
</protein>
<dbReference type="EMBL" id="GGYP01000496">
    <property type="protein sequence ID" value="MDE45267.1"/>
    <property type="molecule type" value="Transcribed_RNA"/>
</dbReference>
<feature type="region of interest" description="Disordered" evidence="1">
    <location>
        <begin position="438"/>
        <end position="549"/>
    </location>
</feature>
<dbReference type="InterPro" id="IPR032675">
    <property type="entry name" value="LRR_dom_sf"/>
</dbReference>
<dbReference type="Gene3D" id="3.10.20.90">
    <property type="entry name" value="Phosphatidylinositol 3-kinase Catalytic Subunit, Chain A, domain 1"/>
    <property type="match status" value="1"/>
</dbReference>
<dbReference type="InterPro" id="IPR029071">
    <property type="entry name" value="Ubiquitin-like_domsf"/>
</dbReference>
<dbReference type="SUPFAM" id="SSF52047">
    <property type="entry name" value="RNI-like"/>
    <property type="match status" value="1"/>
</dbReference>
<dbReference type="PROSITE" id="PS51450">
    <property type="entry name" value="LRR"/>
    <property type="match status" value="1"/>
</dbReference>
<dbReference type="SUPFAM" id="SSF54236">
    <property type="entry name" value="Ubiquitin-like"/>
    <property type="match status" value="1"/>
</dbReference>
<organism evidence="3">
    <name type="scientific">Aceria tosichella</name>
    <name type="common">wheat curl mite</name>
    <dbReference type="NCBI Taxonomy" id="561515"/>
    <lineage>
        <taxon>Eukaryota</taxon>
        <taxon>Metazoa</taxon>
        <taxon>Ecdysozoa</taxon>
        <taxon>Arthropoda</taxon>
        <taxon>Chelicerata</taxon>
        <taxon>Arachnida</taxon>
        <taxon>Acari</taxon>
        <taxon>Acariformes</taxon>
        <taxon>Trombidiformes</taxon>
        <taxon>Prostigmata</taxon>
        <taxon>Eupodina</taxon>
        <taxon>Eriophyoidea</taxon>
        <taxon>Eriophyidae</taxon>
        <taxon>Eriophyinae</taxon>
        <taxon>Aceriini</taxon>
        <taxon>Aceria</taxon>
    </lineage>
</organism>
<reference evidence="3" key="1">
    <citation type="submission" date="2018-10" db="EMBL/GenBank/DDBJ databases">
        <title>Transcriptome assembly of Aceria tosichella (Wheat curl mite) Type 2.</title>
        <authorList>
            <person name="Scully E.D."/>
            <person name="Geib S.M."/>
            <person name="Palmer N.A."/>
            <person name="Gupta A.K."/>
            <person name="Sarath G."/>
            <person name="Tatineni S."/>
        </authorList>
    </citation>
    <scope>NUCLEOTIDE SEQUENCE</scope>
    <source>
        <strain evidence="3">LincolnNE</strain>
    </source>
</reference>
<proteinExistence type="predicted"/>
<feature type="compositionally biased region" description="Polar residues" evidence="1">
    <location>
        <begin position="492"/>
        <end position="514"/>
    </location>
</feature>
<gene>
    <name evidence="3" type="primary">Tbcel_0</name>
    <name evidence="2" type="synonym">Tbcel_1</name>
    <name evidence="2" type="ORF">g.11319</name>
    <name evidence="3" type="ORF">g.11320</name>
</gene>
<evidence type="ECO:0000256" key="1">
    <source>
        <dbReference type="SAM" id="MobiDB-lite"/>
    </source>
</evidence>
<evidence type="ECO:0000313" key="3">
    <source>
        <dbReference type="EMBL" id="MDE51265.1"/>
    </source>
</evidence>
<feature type="region of interest" description="Disordered" evidence="1">
    <location>
        <begin position="1"/>
        <end position="40"/>
    </location>
</feature>
<dbReference type="AlphaFoldDB" id="A0A6G1SLA5"/>
<feature type="compositionally biased region" description="Low complexity" evidence="1">
    <location>
        <begin position="309"/>
        <end position="341"/>
    </location>
</feature>
<evidence type="ECO:0000313" key="2">
    <source>
        <dbReference type="EMBL" id="MDE45267.1"/>
    </source>
</evidence>
<dbReference type="EMBL" id="GGYP01006494">
    <property type="protein sequence ID" value="MDE51265.1"/>
    <property type="molecule type" value="Transcribed_RNA"/>
</dbReference>
<feature type="region of interest" description="Disordered" evidence="1">
    <location>
        <begin position="70"/>
        <end position="102"/>
    </location>
</feature>
<feature type="compositionally biased region" description="Polar residues" evidence="1">
    <location>
        <begin position="288"/>
        <end position="308"/>
    </location>
</feature>
<dbReference type="Gene3D" id="3.80.10.10">
    <property type="entry name" value="Ribonuclease Inhibitor"/>
    <property type="match status" value="2"/>
</dbReference>
<feature type="region of interest" description="Disordered" evidence="1">
    <location>
        <begin position="355"/>
        <end position="382"/>
    </location>
</feature>
<feature type="compositionally biased region" description="Polar residues" evidence="1">
    <location>
        <begin position="472"/>
        <end position="485"/>
    </location>
</feature>
<dbReference type="InterPro" id="IPR001611">
    <property type="entry name" value="Leu-rich_rpt"/>
</dbReference>
<feature type="compositionally biased region" description="Polar residues" evidence="1">
    <location>
        <begin position="530"/>
        <end position="549"/>
    </location>
</feature>
<accession>A0A6G1SLA5</accession>